<dbReference type="Proteomes" id="UP000199623">
    <property type="component" value="Unassembled WGS sequence"/>
</dbReference>
<dbReference type="EMBL" id="FNCC01000006">
    <property type="protein sequence ID" value="SDG21582.1"/>
    <property type="molecule type" value="Genomic_DNA"/>
</dbReference>
<accession>A0A1G7SF95</accession>
<feature type="transmembrane region" description="Helical" evidence="1">
    <location>
        <begin position="7"/>
        <end position="27"/>
    </location>
</feature>
<dbReference type="InterPro" id="IPR036366">
    <property type="entry name" value="PGBDSf"/>
</dbReference>
<dbReference type="SUPFAM" id="SSF47090">
    <property type="entry name" value="PGBD-like"/>
    <property type="match status" value="1"/>
</dbReference>
<sequence>MRARRPWLVTGAVLVVAGVVAVAGLVLSRQRPADPPPATVAAPELTELVRTDLTNSLTLQGVVGHGAKTTFTGRKEGTVTALPAAGATVSPGEALYSVNAKPVPLMKGKLPLYRKLDPSVPPGPDVAQLNDALRALGYVTGRGEKYGTETEAAVKRWQKKHGLEQTGALDVGDVVFLPDAVRIAAVTGQVGGSATTALFSYTSTARGITAEIDPAKVDVATLKPGAAATVRLPGGREVPGTLGELTTTGEEGKETQAVSVVVEQLDGVDSGPVVVRVVTESRTGVLAVPVTALLALSEGGYALEVADPAGTTRLVPVRTGLFAGELVEITGDGLEAGMKVVRAA</sequence>
<keyword evidence="1" id="KW-1133">Transmembrane helix</keyword>
<proteinExistence type="predicted"/>
<dbReference type="Gene3D" id="1.10.101.10">
    <property type="entry name" value="PGBD-like superfamily/PGBD"/>
    <property type="match status" value="1"/>
</dbReference>
<feature type="domain" description="Peptidoglycan binding-like" evidence="2">
    <location>
        <begin position="123"/>
        <end position="170"/>
    </location>
</feature>
<dbReference type="Pfam" id="PF01471">
    <property type="entry name" value="PG_binding_1"/>
    <property type="match status" value="1"/>
</dbReference>
<protein>
    <submittedName>
        <fullName evidence="3">Putative peptidoglycan binding domain-containing protein</fullName>
    </submittedName>
</protein>
<dbReference type="OrthoDB" id="3268648at2"/>
<dbReference type="Gene3D" id="2.40.420.20">
    <property type="match status" value="1"/>
</dbReference>
<dbReference type="InterPro" id="IPR002477">
    <property type="entry name" value="Peptidoglycan-bd-like"/>
</dbReference>
<dbReference type="AlphaFoldDB" id="A0A1G7SF95"/>
<keyword evidence="1" id="KW-0812">Transmembrane</keyword>
<keyword evidence="4" id="KW-1185">Reference proteome</keyword>
<evidence type="ECO:0000313" key="4">
    <source>
        <dbReference type="Proteomes" id="UP000199623"/>
    </source>
</evidence>
<dbReference type="STRING" id="200378.SAMN05216553_106219"/>
<reference evidence="4" key="1">
    <citation type="submission" date="2016-10" db="EMBL/GenBank/DDBJ databases">
        <authorList>
            <person name="Varghese N."/>
            <person name="Submissions S."/>
        </authorList>
    </citation>
    <scope>NUCLEOTIDE SEQUENCE [LARGE SCALE GENOMIC DNA]</scope>
    <source>
        <strain evidence="4">CGMCC 4.3506</strain>
    </source>
</reference>
<dbReference type="RefSeq" id="WP_090049824.1">
    <property type="nucleotide sequence ID" value="NZ_FNCC01000006.1"/>
</dbReference>
<dbReference type="InterPro" id="IPR036365">
    <property type="entry name" value="PGBD-like_sf"/>
</dbReference>
<evidence type="ECO:0000256" key="1">
    <source>
        <dbReference type="SAM" id="Phobius"/>
    </source>
</evidence>
<gene>
    <name evidence="3" type="ORF">SAMN05216553_106219</name>
</gene>
<keyword evidence="1" id="KW-0472">Membrane</keyword>
<evidence type="ECO:0000259" key="2">
    <source>
        <dbReference type="Pfam" id="PF01471"/>
    </source>
</evidence>
<evidence type="ECO:0000313" key="3">
    <source>
        <dbReference type="EMBL" id="SDG21582.1"/>
    </source>
</evidence>
<organism evidence="3 4">
    <name type="scientific">Lentzea fradiae</name>
    <dbReference type="NCBI Taxonomy" id="200378"/>
    <lineage>
        <taxon>Bacteria</taxon>
        <taxon>Bacillati</taxon>
        <taxon>Actinomycetota</taxon>
        <taxon>Actinomycetes</taxon>
        <taxon>Pseudonocardiales</taxon>
        <taxon>Pseudonocardiaceae</taxon>
        <taxon>Lentzea</taxon>
    </lineage>
</organism>
<name>A0A1G7SF95_9PSEU</name>